<gene>
    <name evidence="1" type="ORF">TREES_T100011377</name>
</gene>
<proteinExistence type="predicted"/>
<evidence type="ECO:0000313" key="2">
    <source>
        <dbReference type="Proteomes" id="UP000011518"/>
    </source>
</evidence>
<name>L9LDF4_TUPCH</name>
<reference evidence="2" key="1">
    <citation type="submission" date="2012-07" db="EMBL/GenBank/DDBJ databases">
        <title>Genome of the Chinese tree shrew, a rising model animal genetically related to primates.</title>
        <authorList>
            <person name="Zhang G."/>
            <person name="Fan Y."/>
            <person name="Yao Y."/>
            <person name="Huang Z."/>
        </authorList>
    </citation>
    <scope>NUCLEOTIDE SEQUENCE [LARGE SCALE GENOMIC DNA]</scope>
</reference>
<dbReference type="Proteomes" id="UP000011518">
    <property type="component" value="Unassembled WGS sequence"/>
</dbReference>
<dbReference type="InParanoid" id="L9LDF4"/>
<keyword evidence="2" id="KW-1185">Reference proteome</keyword>
<accession>L9LDF4</accession>
<dbReference type="AlphaFoldDB" id="L9LDF4"/>
<protein>
    <submittedName>
        <fullName evidence="1">Uncharacterized protein</fullName>
    </submittedName>
</protein>
<organism evidence="1 2">
    <name type="scientific">Tupaia chinensis</name>
    <name type="common">Chinese tree shrew</name>
    <name type="synonym">Tupaia belangeri chinensis</name>
    <dbReference type="NCBI Taxonomy" id="246437"/>
    <lineage>
        <taxon>Eukaryota</taxon>
        <taxon>Metazoa</taxon>
        <taxon>Chordata</taxon>
        <taxon>Craniata</taxon>
        <taxon>Vertebrata</taxon>
        <taxon>Euteleostomi</taxon>
        <taxon>Mammalia</taxon>
        <taxon>Eutheria</taxon>
        <taxon>Euarchontoglires</taxon>
        <taxon>Scandentia</taxon>
        <taxon>Tupaiidae</taxon>
        <taxon>Tupaia</taxon>
    </lineage>
</organism>
<sequence>MAVALRCQEALHMMREIMTISHAKTTVYPGPGLQSVHLPEEPLSTLFTGTYFAETLPPEKISSASQITKKREEVEKCLPPGERNEETGAVPADFSTQVLKEQFLLLLDAASVADALSAKVYSNTLINESFLWGNSTLPGNRTLTGQLSSEGKKRATIPKPSRGKLWAPFCPVLISSLALGQISPNPSSYGCPKAREQISTRPPYTIVYGERRQPKASALVAAYSRQNQHFGTDTWLEFQRCLSLLFDEGLHM</sequence>
<dbReference type="EMBL" id="KB320394">
    <property type="protein sequence ID" value="ELW72729.1"/>
    <property type="molecule type" value="Genomic_DNA"/>
</dbReference>
<reference evidence="2" key="2">
    <citation type="journal article" date="2013" name="Nat. Commun.">
        <title>Genome of the Chinese tree shrew.</title>
        <authorList>
            <person name="Fan Y."/>
            <person name="Huang Z.Y."/>
            <person name="Cao C.C."/>
            <person name="Chen C.S."/>
            <person name="Chen Y.X."/>
            <person name="Fan D.D."/>
            <person name="He J."/>
            <person name="Hou H.L."/>
            <person name="Hu L."/>
            <person name="Hu X.T."/>
            <person name="Jiang X.T."/>
            <person name="Lai R."/>
            <person name="Lang Y.S."/>
            <person name="Liang B."/>
            <person name="Liao S.G."/>
            <person name="Mu D."/>
            <person name="Ma Y.Y."/>
            <person name="Niu Y.Y."/>
            <person name="Sun X.Q."/>
            <person name="Xia J.Q."/>
            <person name="Xiao J."/>
            <person name="Xiong Z.Q."/>
            <person name="Xu L."/>
            <person name="Yang L."/>
            <person name="Zhang Y."/>
            <person name="Zhao W."/>
            <person name="Zhao X.D."/>
            <person name="Zheng Y.T."/>
            <person name="Zhou J.M."/>
            <person name="Zhu Y.B."/>
            <person name="Zhang G.J."/>
            <person name="Wang J."/>
            <person name="Yao Y.G."/>
        </authorList>
    </citation>
    <scope>NUCLEOTIDE SEQUENCE [LARGE SCALE GENOMIC DNA]</scope>
</reference>
<evidence type="ECO:0000313" key="1">
    <source>
        <dbReference type="EMBL" id="ELW72729.1"/>
    </source>
</evidence>